<name>A0A8S9HEC4_BRACR</name>
<accession>A0A8S9HEC4</accession>
<dbReference type="Proteomes" id="UP000712281">
    <property type="component" value="Unassembled WGS sequence"/>
</dbReference>
<comment type="caution">
    <text evidence="1">The sequence shown here is derived from an EMBL/GenBank/DDBJ whole genome shotgun (WGS) entry which is preliminary data.</text>
</comment>
<sequence length="74" mass="8098">MLAEGSSWFLIVDLGSTCISMVGMPMSVNRFFFNPGSIIFYRIICGDRSRGSKSSRSHSQCPNLQVSFTKGTVG</sequence>
<proteinExistence type="predicted"/>
<reference evidence="1" key="1">
    <citation type="submission" date="2019-12" db="EMBL/GenBank/DDBJ databases">
        <title>Genome sequencing and annotation of Brassica cretica.</title>
        <authorList>
            <person name="Studholme D.J."/>
            <person name="Sarris P.F."/>
        </authorList>
    </citation>
    <scope>NUCLEOTIDE SEQUENCE</scope>
    <source>
        <strain evidence="1">PFS-001/15</strain>
        <tissue evidence="1">Leaf</tissue>
    </source>
</reference>
<protein>
    <submittedName>
        <fullName evidence="1">Uncharacterized protein</fullName>
    </submittedName>
</protein>
<gene>
    <name evidence="1" type="ORF">F2Q68_00014778</name>
</gene>
<dbReference type="AlphaFoldDB" id="A0A8S9HEC4"/>
<evidence type="ECO:0000313" key="2">
    <source>
        <dbReference type="Proteomes" id="UP000712281"/>
    </source>
</evidence>
<evidence type="ECO:0000313" key="1">
    <source>
        <dbReference type="EMBL" id="KAF2556353.1"/>
    </source>
</evidence>
<organism evidence="1 2">
    <name type="scientific">Brassica cretica</name>
    <name type="common">Mustard</name>
    <dbReference type="NCBI Taxonomy" id="69181"/>
    <lineage>
        <taxon>Eukaryota</taxon>
        <taxon>Viridiplantae</taxon>
        <taxon>Streptophyta</taxon>
        <taxon>Embryophyta</taxon>
        <taxon>Tracheophyta</taxon>
        <taxon>Spermatophyta</taxon>
        <taxon>Magnoliopsida</taxon>
        <taxon>eudicotyledons</taxon>
        <taxon>Gunneridae</taxon>
        <taxon>Pentapetalae</taxon>
        <taxon>rosids</taxon>
        <taxon>malvids</taxon>
        <taxon>Brassicales</taxon>
        <taxon>Brassicaceae</taxon>
        <taxon>Brassiceae</taxon>
        <taxon>Brassica</taxon>
    </lineage>
</organism>
<dbReference type="EMBL" id="QGKW02001940">
    <property type="protein sequence ID" value="KAF2556353.1"/>
    <property type="molecule type" value="Genomic_DNA"/>
</dbReference>